<dbReference type="RefSeq" id="WP_014737661.1">
    <property type="nucleotide sequence ID" value="NC_017954.1"/>
</dbReference>
<gene>
    <name evidence="7" type="ordered locus">TCELL_0988</name>
</gene>
<evidence type="ECO:0000256" key="6">
    <source>
        <dbReference type="SAM" id="Phobius"/>
    </source>
</evidence>
<evidence type="ECO:0000256" key="5">
    <source>
        <dbReference type="ARBA" id="ARBA00023136"/>
    </source>
</evidence>
<dbReference type="eggNOG" id="arCOG03072">
    <property type="taxonomic scope" value="Archaea"/>
</dbReference>
<dbReference type="STRING" id="1184251.TCELL_0988"/>
<reference evidence="7 8" key="1">
    <citation type="journal article" date="2012" name="J. Bacteriol.">
        <title>Complete genome sequence of the hyperthermophilic cellulolytic Crenarchaeon 'Thermogladius cellulolyticus' 1633.</title>
        <authorList>
            <person name="Mardanov A.V."/>
            <person name="Kochetkova T.V."/>
            <person name="Beletsky A.V."/>
            <person name="Bonch-Osmolovskaya E.A."/>
            <person name="Ravin N.V."/>
            <person name="Skryabin K.G."/>
        </authorList>
    </citation>
    <scope>NUCLEOTIDE SEQUENCE [LARGE SCALE GENOMIC DNA]</scope>
    <source>
        <strain evidence="8">DSM 22663 / VKM B-2946 / 1633</strain>
    </source>
</reference>
<accession>I3TF73</accession>
<dbReference type="OrthoDB" id="18006at2157"/>
<evidence type="ECO:0000256" key="4">
    <source>
        <dbReference type="ARBA" id="ARBA00022989"/>
    </source>
</evidence>
<keyword evidence="2" id="KW-1003">Cell membrane</keyword>
<evidence type="ECO:0000256" key="1">
    <source>
        <dbReference type="ARBA" id="ARBA00004651"/>
    </source>
</evidence>
<keyword evidence="4 6" id="KW-1133">Transmembrane helix</keyword>
<protein>
    <submittedName>
        <fullName evidence="7">Na+/H+ antiporter, subunit MnhC</fullName>
    </submittedName>
</protein>
<dbReference type="InterPro" id="IPR039428">
    <property type="entry name" value="NUOK/Mnh_C1-like"/>
</dbReference>
<dbReference type="Gene3D" id="1.10.287.3510">
    <property type="match status" value="1"/>
</dbReference>
<dbReference type="InterPro" id="IPR050601">
    <property type="entry name" value="CPA3_antiporter_subunitC"/>
</dbReference>
<dbReference type="PANTHER" id="PTHR34583:SF2">
    <property type="entry name" value="ANTIPORTER SUBUNIT MNHC2-RELATED"/>
    <property type="match status" value="1"/>
</dbReference>
<organism evidence="7 8">
    <name type="scientific">Thermogladius calderae (strain DSM 22663 / VKM B-2946 / 1633)</name>
    <dbReference type="NCBI Taxonomy" id="1184251"/>
    <lineage>
        <taxon>Archaea</taxon>
        <taxon>Thermoproteota</taxon>
        <taxon>Thermoprotei</taxon>
        <taxon>Desulfurococcales</taxon>
        <taxon>Desulfurococcaceae</taxon>
        <taxon>Thermogladius</taxon>
    </lineage>
</organism>
<evidence type="ECO:0000256" key="3">
    <source>
        <dbReference type="ARBA" id="ARBA00022692"/>
    </source>
</evidence>
<dbReference type="GeneID" id="13013307"/>
<evidence type="ECO:0000313" key="7">
    <source>
        <dbReference type="EMBL" id="AFK51411.1"/>
    </source>
</evidence>
<keyword evidence="5 6" id="KW-0472">Membrane</keyword>
<dbReference type="GO" id="GO:0005886">
    <property type="term" value="C:plasma membrane"/>
    <property type="evidence" value="ECO:0007669"/>
    <property type="project" value="UniProtKB-SubCell"/>
</dbReference>
<sequence>MSEAGLVWSLLVGLLAVNLLVSVYGIIYGRSLTKKLISLTIFSDTVYVFFIMVGYRLVYPTVPPVYVELTRDQLEYLAKHAVDPVPQALVLTGIVIGMAVNALIGFGIIQAYRLKKTVTARELVGFEEVE</sequence>
<dbReference type="EMBL" id="CP003531">
    <property type="protein sequence ID" value="AFK51411.1"/>
    <property type="molecule type" value="Genomic_DNA"/>
</dbReference>
<feature type="transmembrane region" description="Helical" evidence="6">
    <location>
        <begin position="88"/>
        <end position="109"/>
    </location>
</feature>
<evidence type="ECO:0000256" key="2">
    <source>
        <dbReference type="ARBA" id="ARBA00022475"/>
    </source>
</evidence>
<dbReference type="AlphaFoldDB" id="I3TF73"/>
<name>I3TF73_THEC1</name>
<keyword evidence="3 6" id="KW-0812">Transmembrane</keyword>
<dbReference type="InParanoid" id="I3TF73"/>
<comment type="subcellular location">
    <subcellularLocation>
        <location evidence="1">Cell membrane</location>
        <topology evidence="1">Multi-pass membrane protein</topology>
    </subcellularLocation>
</comment>
<dbReference type="KEGG" id="thg:TCELL_0988"/>
<feature type="transmembrane region" description="Helical" evidence="6">
    <location>
        <begin position="6"/>
        <end position="29"/>
    </location>
</feature>
<dbReference type="Proteomes" id="UP000005270">
    <property type="component" value="Chromosome"/>
</dbReference>
<dbReference type="PANTHER" id="PTHR34583">
    <property type="entry name" value="ANTIPORTER SUBUNIT MNHC2-RELATED"/>
    <property type="match status" value="1"/>
</dbReference>
<feature type="transmembrane region" description="Helical" evidence="6">
    <location>
        <begin position="36"/>
        <end position="58"/>
    </location>
</feature>
<proteinExistence type="predicted"/>
<evidence type="ECO:0000313" key="8">
    <source>
        <dbReference type="Proteomes" id="UP000005270"/>
    </source>
</evidence>
<dbReference type="HOGENOM" id="CLU_082058_2_1_2"/>
<keyword evidence="8" id="KW-1185">Reference proteome</keyword>
<dbReference type="Pfam" id="PF00420">
    <property type="entry name" value="Oxidored_q2"/>
    <property type="match status" value="1"/>
</dbReference>